<gene>
    <name evidence="1" type="ORF">GM543_14705</name>
</gene>
<feature type="non-terminal residue" evidence="1">
    <location>
        <position position="1"/>
    </location>
</feature>
<comment type="caution">
    <text evidence="1">The sequence shown here is derived from an EMBL/GenBank/DDBJ whole genome shotgun (WGS) entry which is preliminary data.</text>
</comment>
<organism evidence="1 2">
    <name type="scientific">Streptococcus pneumoniae</name>
    <dbReference type="NCBI Taxonomy" id="1313"/>
    <lineage>
        <taxon>Bacteria</taxon>
        <taxon>Bacillati</taxon>
        <taxon>Bacillota</taxon>
        <taxon>Bacilli</taxon>
        <taxon>Lactobacillales</taxon>
        <taxon>Streptococcaceae</taxon>
        <taxon>Streptococcus</taxon>
    </lineage>
</organism>
<feature type="non-terminal residue" evidence="1">
    <location>
        <position position="83"/>
    </location>
</feature>
<dbReference type="Gene3D" id="6.10.140.1080">
    <property type="match status" value="1"/>
</dbReference>
<accession>A0A6I3UBJ2</accession>
<proteinExistence type="predicted"/>
<name>A0A6I3UBJ2_STREE</name>
<dbReference type="EMBL" id="WNHX01001045">
    <property type="protein sequence ID" value="MTV88700.1"/>
    <property type="molecule type" value="Genomic_DNA"/>
</dbReference>
<evidence type="ECO:0000313" key="1">
    <source>
        <dbReference type="EMBL" id="MTV88700.1"/>
    </source>
</evidence>
<reference evidence="1 2" key="1">
    <citation type="submission" date="2019-11" db="EMBL/GenBank/DDBJ databases">
        <title>Growth characteristics of pneumococcus vary with the chemical composition of the capsule and with environmental conditions.</title>
        <authorList>
            <person name="Tothpal A."/>
            <person name="Desobry K."/>
            <person name="Joshi S."/>
            <person name="Wyllie A.L."/>
            <person name="Weinberger D.M."/>
        </authorList>
    </citation>
    <scope>NUCLEOTIDE SEQUENCE [LARGE SCALE GENOMIC DNA]</scope>
    <source>
        <strain evidence="2">pnumococcus35B</strain>
    </source>
</reference>
<sequence>HKARIEMLEFQMAEIEAANLQAGEDLALNQERDKLLNHKNIADTLTNAYSMLDNEEFSSLANVRSAMNDMESVEEYDPEYREI</sequence>
<dbReference type="Proteomes" id="UP000469505">
    <property type="component" value="Unassembled WGS sequence"/>
</dbReference>
<dbReference type="AlphaFoldDB" id="A0A6I3UBJ2"/>
<protein>
    <submittedName>
        <fullName evidence="1">DNA repair protein RecN</fullName>
    </submittedName>
</protein>
<evidence type="ECO:0000313" key="2">
    <source>
        <dbReference type="Proteomes" id="UP000469505"/>
    </source>
</evidence>